<dbReference type="Proteomes" id="UP001147752">
    <property type="component" value="Unassembled WGS sequence"/>
</dbReference>
<protein>
    <submittedName>
        <fullName evidence="9">Chondroitin AC/alginate lyase</fullName>
    </submittedName>
</protein>
<dbReference type="Gene3D" id="1.50.10.100">
    <property type="entry name" value="Chondroitin AC/alginate lyase"/>
    <property type="match status" value="1"/>
</dbReference>
<dbReference type="InterPro" id="IPR001138">
    <property type="entry name" value="Zn2Cys6_DnaBD"/>
</dbReference>
<proteinExistence type="predicted"/>
<dbReference type="RefSeq" id="XP_056581719.1">
    <property type="nucleotide sequence ID" value="XM_056725469.1"/>
</dbReference>
<feature type="compositionally biased region" description="Basic and acidic residues" evidence="6">
    <location>
        <begin position="557"/>
        <end position="567"/>
    </location>
</feature>
<dbReference type="PANTHER" id="PTHR38791">
    <property type="entry name" value="ZN(II)2CYS6 TRANSCRIPTION FACTOR (EUROFUNG)-RELATED-RELATED"/>
    <property type="match status" value="1"/>
</dbReference>
<dbReference type="CDD" id="cd00067">
    <property type="entry name" value="GAL4"/>
    <property type="match status" value="1"/>
</dbReference>
<evidence type="ECO:0000256" key="4">
    <source>
        <dbReference type="ARBA" id="ARBA00023239"/>
    </source>
</evidence>
<evidence type="ECO:0000313" key="10">
    <source>
        <dbReference type="Proteomes" id="UP001147752"/>
    </source>
</evidence>
<comment type="caution">
    <text evidence="9">The sequence shown here is derived from an EMBL/GenBank/DDBJ whole genome shotgun (WGS) entry which is preliminary data.</text>
</comment>
<dbReference type="GO" id="GO:0000981">
    <property type="term" value="F:DNA-binding transcription factor activity, RNA polymerase II-specific"/>
    <property type="evidence" value="ECO:0007669"/>
    <property type="project" value="InterPro"/>
</dbReference>
<dbReference type="InterPro" id="IPR008929">
    <property type="entry name" value="Chondroitin_lyas"/>
</dbReference>
<dbReference type="GO" id="GO:0008270">
    <property type="term" value="F:zinc ion binding"/>
    <property type="evidence" value="ECO:0007669"/>
    <property type="project" value="InterPro"/>
</dbReference>
<gene>
    <name evidence="9" type="ORF">N7517_007739</name>
</gene>
<evidence type="ECO:0000259" key="8">
    <source>
        <dbReference type="Pfam" id="PF05426"/>
    </source>
</evidence>
<evidence type="ECO:0000256" key="2">
    <source>
        <dbReference type="ARBA" id="ARBA00023015"/>
    </source>
</evidence>
<dbReference type="Pfam" id="PF05426">
    <property type="entry name" value="Alginate_lyase"/>
    <property type="match status" value="1"/>
</dbReference>
<dbReference type="GeneID" id="81464652"/>
<dbReference type="InterPro" id="IPR053175">
    <property type="entry name" value="DHMBA_Reg_Transcription_Factor"/>
</dbReference>
<dbReference type="PANTHER" id="PTHR38791:SF5">
    <property type="entry name" value="TRANSCRIPTION FACTOR DBAG-RELATED"/>
    <property type="match status" value="1"/>
</dbReference>
<feature type="domain" description="Alginate lyase" evidence="8">
    <location>
        <begin position="76"/>
        <end position="303"/>
    </location>
</feature>
<keyword evidence="5" id="KW-0539">Nucleus</keyword>
<evidence type="ECO:0000313" key="9">
    <source>
        <dbReference type="EMBL" id="KAJ5375733.1"/>
    </source>
</evidence>
<dbReference type="GO" id="GO:0016829">
    <property type="term" value="F:lyase activity"/>
    <property type="evidence" value="ECO:0007669"/>
    <property type="project" value="UniProtKB-KW"/>
</dbReference>
<dbReference type="GO" id="GO:0042597">
    <property type="term" value="C:periplasmic space"/>
    <property type="evidence" value="ECO:0007669"/>
    <property type="project" value="InterPro"/>
</dbReference>
<accession>A0A9W9SGH2</accession>
<feature type="region of interest" description="Disordered" evidence="6">
    <location>
        <begin position="550"/>
        <end position="588"/>
    </location>
</feature>
<keyword evidence="1 7" id="KW-0732">Signal</keyword>
<evidence type="ECO:0000256" key="1">
    <source>
        <dbReference type="ARBA" id="ARBA00022729"/>
    </source>
</evidence>
<name>A0A9W9SGH2_9EURO</name>
<dbReference type="AlphaFoldDB" id="A0A9W9SGH2"/>
<evidence type="ECO:0000256" key="5">
    <source>
        <dbReference type="ARBA" id="ARBA00023242"/>
    </source>
</evidence>
<dbReference type="InterPro" id="IPR008397">
    <property type="entry name" value="Alginate_lyase_dom"/>
</dbReference>
<reference evidence="9" key="2">
    <citation type="journal article" date="2023" name="IMA Fungus">
        <title>Comparative genomic study of the Penicillium genus elucidates a diverse pangenome and 15 lateral gene transfer events.</title>
        <authorList>
            <person name="Petersen C."/>
            <person name="Sorensen T."/>
            <person name="Nielsen M.R."/>
            <person name="Sondergaard T.E."/>
            <person name="Sorensen J.L."/>
            <person name="Fitzpatrick D.A."/>
            <person name="Frisvad J.C."/>
            <person name="Nielsen K.L."/>
        </authorList>
    </citation>
    <scope>NUCLEOTIDE SEQUENCE</scope>
    <source>
        <strain evidence="9">IBT 3081</strain>
    </source>
</reference>
<feature type="region of interest" description="Disordered" evidence="6">
    <location>
        <begin position="458"/>
        <end position="483"/>
    </location>
</feature>
<sequence>MAALLSFVIPLLPLVAGFVHPGLLVSDSDISRIQKKIKTNQDPWTTSWNTLTSLSFSDASYTPSPASVVYRGAWDDHTENAELLWHDVAAAFNLGLRWKISQNTSFADAASNILHAWATTLTAIDGGDDKYLTAGLQGYEFANAAELLRDYQPFVNNVLPAVVEMANNIFIPMHYRWLNHEEPSEHNVLHFFANWELCNIASTMAMAVVTDNQTVWDFAVDYFKTGEGTGAINNAITDIVEEPGTGVLLGQGQESGRDQGHSALDIQLLGVIGQQAWNQGEDLFAYNDSRILRGTEYFARYNLGNDVPFVYYTNGIVSHTEISSASRGAIRPTWELLYSHYVTIKAMDAPWTTLFLNNSLDYYGGAEGGAGSWGEGSGHYDGLGWGSLLYHMDESDVEIAFSSKSASSTANPTPRTSTTSRAMTITSAVSRQSVLASSSTTTEVNAASAFLDTEKFGSSTIANNSGTSPSSTSSTTSTSISTALPTIPLGRSHEAHHHQHHHHHHVEGQAQNCDRLDPVCSQCKRAGKPCGGYRDVPSLMFRDENDKAARRSAAAKAKTEARRRLEDSALESDISTPGSRADPSPSDALVCRSRGHSIPTPRITAPLSTPLEDQGLRFFINRFVTRMANRPDGSIDVGSLPPSPHFGAINLHRSSRDAVISVGLAALSNVNNDRALRILSREKHALVIKAVLEVVENPTQANPDKTFHLIVMLSLYEMVSCAPNQLDSWIVHLDGAAALLKQSTFRQSLLTMNHRAHLQFYFVSIVKYFAKRVVTPDLLNWSPDLIPSAPPDILPGVGLVDILIRFTKFDACLHHEKIDAKTAVESALSFEDELREWGTHLPTYWLFTVKQSNKYEYTFRGQYHVYKNMWVSKILNHYRWARLLVNETIVSLISRMARPTANNVIQRQHALDTIACMAIDICAGAASQEATSEQEFTEDPSRIPLLNGTFMLLFPLGVAGGAAGTPGEVHDWVVETLERIGRTMGIRRALEMIPQLKKSVRKWKLDQKLWNNIHECNKS</sequence>
<feature type="compositionally biased region" description="Low complexity" evidence="6">
    <location>
        <begin position="465"/>
        <end position="482"/>
    </location>
</feature>
<feature type="signal peptide" evidence="7">
    <location>
        <begin position="1"/>
        <end position="17"/>
    </location>
</feature>
<reference evidence="9" key="1">
    <citation type="submission" date="2022-12" db="EMBL/GenBank/DDBJ databases">
        <authorList>
            <person name="Petersen C."/>
        </authorList>
    </citation>
    <scope>NUCLEOTIDE SEQUENCE</scope>
    <source>
        <strain evidence="9">IBT 3081</strain>
    </source>
</reference>
<dbReference type="SUPFAM" id="SSF48230">
    <property type="entry name" value="Chondroitin AC/alginate lyase"/>
    <property type="match status" value="1"/>
</dbReference>
<keyword evidence="4 9" id="KW-0456">Lyase</keyword>
<keyword evidence="3" id="KW-0804">Transcription</keyword>
<dbReference type="EMBL" id="JAPZBT010000002">
    <property type="protein sequence ID" value="KAJ5375733.1"/>
    <property type="molecule type" value="Genomic_DNA"/>
</dbReference>
<evidence type="ECO:0000256" key="7">
    <source>
        <dbReference type="SAM" id="SignalP"/>
    </source>
</evidence>
<evidence type="ECO:0000256" key="6">
    <source>
        <dbReference type="SAM" id="MobiDB-lite"/>
    </source>
</evidence>
<organism evidence="9 10">
    <name type="scientific">Penicillium concentricum</name>
    <dbReference type="NCBI Taxonomy" id="293559"/>
    <lineage>
        <taxon>Eukaryota</taxon>
        <taxon>Fungi</taxon>
        <taxon>Dikarya</taxon>
        <taxon>Ascomycota</taxon>
        <taxon>Pezizomycotina</taxon>
        <taxon>Eurotiomycetes</taxon>
        <taxon>Eurotiomycetidae</taxon>
        <taxon>Eurotiales</taxon>
        <taxon>Aspergillaceae</taxon>
        <taxon>Penicillium</taxon>
    </lineage>
</organism>
<feature type="chain" id="PRO_5040816790" evidence="7">
    <location>
        <begin position="18"/>
        <end position="1019"/>
    </location>
</feature>
<dbReference type="OrthoDB" id="5280547at2759"/>
<feature type="region of interest" description="Disordered" evidence="6">
    <location>
        <begin position="402"/>
        <end position="423"/>
    </location>
</feature>
<keyword evidence="2" id="KW-0805">Transcription regulation</keyword>
<evidence type="ECO:0000256" key="3">
    <source>
        <dbReference type="ARBA" id="ARBA00023163"/>
    </source>
</evidence>
<keyword evidence="10" id="KW-1185">Reference proteome</keyword>